<dbReference type="OrthoDB" id="9803578at2"/>
<reference evidence="2 3" key="1">
    <citation type="submission" date="2018-01" db="EMBL/GenBank/DDBJ databases">
        <title>Genomic Encyclopedia of Type Strains, Phase III (KMG-III): the genomes of soil and plant-associated and newly described type strains.</title>
        <authorList>
            <person name="Whitman W."/>
        </authorList>
    </citation>
    <scope>NUCLEOTIDE SEQUENCE [LARGE SCALE GENOMIC DNA]</scope>
    <source>
        <strain evidence="2 3">JCM 18070</strain>
    </source>
</reference>
<proteinExistence type="predicted"/>
<dbReference type="Proteomes" id="UP000237381">
    <property type="component" value="Unassembled WGS sequence"/>
</dbReference>
<dbReference type="GO" id="GO:0016787">
    <property type="term" value="F:hydrolase activity"/>
    <property type="evidence" value="ECO:0007669"/>
    <property type="project" value="UniProtKB-KW"/>
</dbReference>
<sequence>MRRHPRTAPFASLRNLFRNALHSAFAALVALVAGAGFADNASASTIVSRTFHANALERDWPYVVYLPTGYRAEGVRYPVLYLLHGNNGEPMDWVTQGNLQGTVDALIAHHEIAPVVIVMPQGGTDWYVDRKEKMETAFFSDLMPEIESHFAVADTRDGRAIGGVSMGGFGALRYTLEHPDRFCGTMLLSPAIYSGDPPLASSARRVGVFGEHQFDPHIWRTLNYPALWSGYVGRPWRVPFFIASGDDDLVIQAESSLLYTRLREAGNPAALRIVDGGHVWPVWRELLPAALKYTLACLR</sequence>
<dbReference type="EMBL" id="PQGA01000016">
    <property type="protein sequence ID" value="POR47929.1"/>
    <property type="molecule type" value="Genomic_DNA"/>
</dbReference>
<dbReference type="PANTHER" id="PTHR48098">
    <property type="entry name" value="ENTEROCHELIN ESTERASE-RELATED"/>
    <property type="match status" value="1"/>
</dbReference>
<dbReference type="AlphaFoldDB" id="A0A2S4M013"/>
<feature type="chain" id="PRO_5015684186" evidence="1">
    <location>
        <begin position="39"/>
        <end position="299"/>
    </location>
</feature>
<dbReference type="Gene3D" id="3.40.50.1820">
    <property type="entry name" value="alpha/beta hydrolase"/>
    <property type="match status" value="1"/>
</dbReference>
<dbReference type="InterPro" id="IPR029058">
    <property type="entry name" value="AB_hydrolase_fold"/>
</dbReference>
<accession>A0A2S4M013</accession>
<evidence type="ECO:0000256" key="1">
    <source>
        <dbReference type="SAM" id="SignalP"/>
    </source>
</evidence>
<dbReference type="InterPro" id="IPR000801">
    <property type="entry name" value="Esterase-like"/>
</dbReference>
<comment type="caution">
    <text evidence="2">The sequence shown here is derived from an EMBL/GenBank/DDBJ whole genome shotgun (WGS) entry which is preliminary data.</text>
</comment>
<organism evidence="2 3">
    <name type="scientific">Paraburkholderia eburnea</name>
    <dbReference type="NCBI Taxonomy" id="1189126"/>
    <lineage>
        <taxon>Bacteria</taxon>
        <taxon>Pseudomonadati</taxon>
        <taxon>Pseudomonadota</taxon>
        <taxon>Betaproteobacteria</taxon>
        <taxon>Burkholderiales</taxon>
        <taxon>Burkholderiaceae</taxon>
        <taxon>Paraburkholderia</taxon>
    </lineage>
</organism>
<gene>
    <name evidence="2" type="ORF">B0G62_11677</name>
</gene>
<evidence type="ECO:0000313" key="2">
    <source>
        <dbReference type="EMBL" id="POR47929.1"/>
    </source>
</evidence>
<dbReference type="Pfam" id="PF00756">
    <property type="entry name" value="Esterase"/>
    <property type="match status" value="1"/>
</dbReference>
<evidence type="ECO:0000313" key="3">
    <source>
        <dbReference type="Proteomes" id="UP000237381"/>
    </source>
</evidence>
<keyword evidence="3" id="KW-1185">Reference proteome</keyword>
<dbReference type="RefSeq" id="WP_103706608.1">
    <property type="nucleotide sequence ID" value="NZ_PQGA01000016.1"/>
</dbReference>
<protein>
    <submittedName>
        <fullName evidence="2">S-formylglutathione hydrolase FrmB</fullName>
    </submittedName>
</protein>
<keyword evidence="1" id="KW-0732">Signal</keyword>
<feature type="signal peptide" evidence="1">
    <location>
        <begin position="1"/>
        <end position="38"/>
    </location>
</feature>
<dbReference type="PANTHER" id="PTHR48098:SF1">
    <property type="entry name" value="DIACYLGLYCEROL ACYLTRANSFERASE_MYCOLYLTRANSFERASE AG85A"/>
    <property type="match status" value="1"/>
</dbReference>
<keyword evidence="2" id="KW-0378">Hydrolase</keyword>
<dbReference type="InterPro" id="IPR050583">
    <property type="entry name" value="Mycobacterial_A85_antigen"/>
</dbReference>
<dbReference type="SUPFAM" id="SSF53474">
    <property type="entry name" value="alpha/beta-Hydrolases"/>
    <property type="match status" value="1"/>
</dbReference>
<name>A0A2S4M013_9BURK</name>